<dbReference type="RefSeq" id="XP_016610437.1">
    <property type="nucleotide sequence ID" value="XM_016751153.1"/>
</dbReference>
<dbReference type="InterPro" id="IPR039357">
    <property type="entry name" value="SRD5A/TECR"/>
</dbReference>
<dbReference type="OMA" id="PHYALEW"/>
<dbReference type="VEuPathDB" id="FungiDB:SPPG_02865"/>
<dbReference type="OrthoDB" id="5788137at2759"/>
<dbReference type="FunCoup" id="A0A0L0HMU3">
    <property type="interactions" value="10"/>
</dbReference>
<feature type="transmembrane region" description="Helical" evidence="6">
    <location>
        <begin position="28"/>
        <end position="52"/>
    </location>
</feature>
<dbReference type="EMBL" id="KQ257453">
    <property type="protein sequence ID" value="KND02398.1"/>
    <property type="molecule type" value="Genomic_DNA"/>
</dbReference>
<evidence type="ECO:0000256" key="2">
    <source>
        <dbReference type="ARBA" id="ARBA00007742"/>
    </source>
</evidence>
<evidence type="ECO:0000256" key="5">
    <source>
        <dbReference type="ARBA" id="ARBA00023136"/>
    </source>
</evidence>
<organism evidence="8 9">
    <name type="scientific">Spizellomyces punctatus (strain DAOM BR117)</name>
    <dbReference type="NCBI Taxonomy" id="645134"/>
    <lineage>
        <taxon>Eukaryota</taxon>
        <taxon>Fungi</taxon>
        <taxon>Fungi incertae sedis</taxon>
        <taxon>Chytridiomycota</taxon>
        <taxon>Chytridiomycota incertae sedis</taxon>
        <taxon>Chytridiomycetes</taxon>
        <taxon>Spizellomycetales</taxon>
        <taxon>Spizellomycetaceae</taxon>
        <taxon>Spizellomyces</taxon>
    </lineage>
</organism>
<evidence type="ECO:0000256" key="4">
    <source>
        <dbReference type="ARBA" id="ARBA00022989"/>
    </source>
</evidence>
<keyword evidence="9" id="KW-1185">Reference proteome</keyword>
<proteinExistence type="inferred from homology"/>
<dbReference type="Proteomes" id="UP000053201">
    <property type="component" value="Unassembled WGS sequence"/>
</dbReference>
<dbReference type="GO" id="GO:0016627">
    <property type="term" value="F:oxidoreductase activity, acting on the CH-CH group of donors"/>
    <property type="evidence" value="ECO:0007669"/>
    <property type="project" value="InterPro"/>
</dbReference>
<evidence type="ECO:0000313" key="8">
    <source>
        <dbReference type="EMBL" id="KND02398.1"/>
    </source>
</evidence>
<accession>A0A0L0HMU3</accession>
<dbReference type="STRING" id="645134.A0A0L0HMU3"/>
<gene>
    <name evidence="8" type="ORF">SPPG_02865</name>
</gene>
<dbReference type="eggNOG" id="KOG1638">
    <property type="taxonomic scope" value="Eukaryota"/>
</dbReference>
<dbReference type="InParanoid" id="A0A0L0HMU3"/>
<reference evidence="8 9" key="1">
    <citation type="submission" date="2009-08" db="EMBL/GenBank/DDBJ databases">
        <title>The Genome Sequence of Spizellomyces punctatus strain DAOM BR117.</title>
        <authorList>
            <consortium name="The Broad Institute Genome Sequencing Platform"/>
            <person name="Russ C."/>
            <person name="Cuomo C."/>
            <person name="Shea T."/>
            <person name="Young S.K."/>
            <person name="Zeng Q."/>
            <person name="Koehrsen M."/>
            <person name="Haas B."/>
            <person name="Borodovsky M."/>
            <person name="Guigo R."/>
            <person name="Alvarado L."/>
            <person name="Berlin A."/>
            <person name="Bochicchio J."/>
            <person name="Borenstein D."/>
            <person name="Chapman S."/>
            <person name="Chen Z."/>
            <person name="Engels R."/>
            <person name="Freedman E."/>
            <person name="Gellesch M."/>
            <person name="Goldberg J."/>
            <person name="Griggs A."/>
            <person name="Gujja S."/>
            <person name="Heiman D."/>
            <person name="Hepburn T."/>
            <person name="Howarth C."/>
            <person name="Jen D."/>
            <person name="Larson L."/>
            <person name="Lewis B."/>
            <person name="Mehta T."/>
            <person name="Park D."/>
            <person name="Pearson M."/>
            <person name="Roberts A."/>
            <person name="Saif S."/>
            <person name="Shenoy N."/>
            <person name="Sisk P."/>
            <person name="Stolte C."/>
            <person name="Sykes S."/>
            <person name="Thomson T."/>
            <person name="Walk T."/>
            <person name="White J."/>
            <person name="Yandava C."/>
            <person name="Burger G."/>
            <person name="Gray M.W."/>
            <person name="Holland P.W.H."/>
            <person name="King N."/>
            <person name="Lang F.B.F."/>
            <person name="Roger A.J."/>
            <person name="Ruiz-Trillo I."/>
            <person name="Lander E."/>
            <person name="Nusbaum C."/>
        </authorList>
    </citation>
    <scope>NUCLEOTIDE SEQUENCE [LARGE SCALE GENOMIC DNA]</scope>
    <source>
        <strain evidence="8 9">DAOM BR117</strain>
    </source>
</reference>
<feature type="domain" description="3-oxo-5-alpha-steroid 4-dehydrogenase C-terminal" evidence="7">
    <location>
        <begin position="138"/>
        <end position="300"/>
    </location>
</feature>
<keyword evidence="4 6" id="KW-1133">Transmembrane helix</keyword>
<evidence type="ECO:0000256" key="6">
    <source>
        <dbReference type="SAM" id="Phobius"/>
    </source>
</evidence>
<dbReference type="Pfam" id="PF02544">
    <property type="entry name" value="Steroid_dh"/>
    <property type="match status" value="1"/>
</dbReference>
<dbReference type="PROSITE" id="PS50244">
    <property type="entry name" value="S5A_REDUCTASE"/>
    <property type="match status" value="1"/>
</dbReference>
<evidence type="ECO:0000256" key="3">
    <source>
        <dbReference type="ARBA" id="ARBA00022692"/>
    </source>
</evidence>
<keyword evidence="5 6" id="KW-0472">Membrane</keyword>
<comment type="subcellular location">
    <subcellularLocation>
        <location evidence="1">Membrane</location>
        <topology evidence="1">Multi-pass membrane protein</topology>
    </subcellularLocation>
</comment>
<dbReference type="GO" id="GO:0006629">
    <property type="term" value="P:lipid metabolic process"/>
    <property type="evidence" value="ECO:0007669"/>
    <property type="project" value="InterPro"/>
</dbReference>
<comment type="similarity">
    <text evidence="2">Belongs to the steroid 5-alpha reductase family.</text>
</comment>
<sequence>MSCWHGNLPAECGSLSVYLRLLALTMKVLIPTSSWETAWFTTALIISAYLFLQPASYGRFHATNRYTLTVPGKAGWFIQELVSPICFLLSFFSDPEQVQRQADIKLFSLGTVACICWTLHYFNRVFVYTYRAPHMSPTRIEIVLAAILFNLVNGTWNGAVARKYAERSIWEYDKRASLCCGIALFLWGMYVNIISDNELMRLRRQKVPCQQGSVTLSNGRKYFIPEENMHRFVSCANYFGEIVEWTGYALFMDGETAAVGFWVWTLANLVPRAVQTNKWYRRTFGEKYPKNRKAVIPFVL</sequence>
<dbReference type="PANTHER" id="PTHR10556">
    <property type="entry name" value="3-OXO-5-ALPHA-STEROID 4-DEHYDROGENASE"/>
    <property type="match status" value="1"/>
</dbReference>
<protein>
    <recommendedName>
        <fullName evidence="7">3-oxo-5-alpha-steroid 4-dehydrogenase C-terminal domain-containing protein</fullName>
    </recommendedName>
</protein>
<dbReference type="Gene3D" id="1.20.120.1630">
    <property type="match status" value="1"/>
</dbReference>
<dbReference type="PANTHER" id="PTHR10556:SF43">
    <property type="entry name" value="STEROID 5-ALPHA-REDUCTASE DET2"/>
    <property type="match status" value="1"/>
</dbReference>
<evidence type="ECO:0000256" key="1">
    <source>
        <dbReference type="ARBA" id="ARBA00004141"/>
    </source>
</evidence>
<dbReference type="AlphaFoldDB" id="A0A0L0HMU3"/>
<evidence type="ECO:0000259" key="7">
    <source>
        <dbReference type="Pfam" id="PF02544"/>
    </source>
</evidence>
<dbReference type="GO" id="GO:0016020">
    <property type="term" value="C:membrane"/>
    <property type="evidence" value="ECO:0007669"/>
    <property type="project" value="UniProtKB-SubCell"/>
</dbReference>
<feature type="transmembrane region" description="Helical" evidence="6">
    <location>
        <begin position="142"/>
        <end position="164"/>
    </location>
</feature>
<feature type="transmembrane region" description="Helical" evidence="6">
    <location>
        <begin position="104"/>
        <end position="122"/>
    </location>
</feature>
<keyword evidence="3 6" id="KW-0812">Transmembrane</keyword>
<evidence type="ECO:0000313" key="9">
    <source>
        <dbReference type="Proteomes" id="UP000053201"/>
    </source>
</evidence>
<feature type="transmembrane region" description="Helical" evidence="6">
    <location>
        <begin position="176"/>
        <end position="195"/>
    </location>
</feature>
<name>A0A0L0HMU3_SPIPD</name>
<dbReference type="GeneID" id="27686424"/>
<dbReference type="InterPro" id="IPR001104">
    <property type="entry name" value="3-oxo-5_a-steroid_4-DH_C"/>
</dbReference>